<keyword evidence="2" id="KW-0472">Membrane</keyword>
<name>A0A1X7HN03_9BACL</name>
<dbReference type="Proteomes" id="UP000192940">
    <property type="component" value="Chromosome I"/>
</dbReference>
<evidence type="ECO:0000256" key="2">
    <source>
        <dbReference type="SAM" id="Phobius"/>
    </source>
</evidence>
<dbReference type="STRING" id="1313296.SAMN05661091_4355"/>
<dbReference type="RefSeq" id="WP_208915123.1">
    <property type="nucleotide sequence ID" value="NZ_LT840184.1"/>
</dbReference>
<reference evidence="3 4" key="1">
    <citation type="submission" date="2017-04" db="EMBL/GenBank/DDBJ databases">
        <authorList>
            <person name="Afonso C.L."/>
            <person name="Miller P.J."/>
            <person name="Scott M.A."/>
            <person name="Spackman E."/>
            <person name="Goraichik I."/>
            <person name="Dimitrov K.M."/>
            <person name="Suarez D.L."/>
            <person name="Swayne D.E."/>
        </authorList>
    </citation>
    <scope>NUCLEOTIDE SEQUENCE [LARGE SCALE GENOMIC DNA]</scope>
    <source>
        <strain evidence="3 4">N3/975</strain>
    </source>
</reference>
<feature type="region of interest" description="Disordered" evidence="1">
    <location>
        <begin position="30"/>
        <end position="105"/>
    </location>
</feature>
<sequence>MSRAGKKLIAIVIWAGIGVLIGMQLGGMEGPMVQKGPMSGQVQQAQQGQGDLPALDHKAQDAASKASAGETAEQVDDRYAKEEQPKFEPTPRDILLPESSKPPADVLADKTAGLLQQLSNQSIRWVVSMFGSITD</sequence>
<evidence type="ECO:0000313" key="3">
    <source>
        <dbReference type="EMBL" id="SMF88638.1"/>
    </source>
</evidence>
<keyword evidence="2" id="KW-0812">Transmembrane</keyword>
<keyword evidence="2" id="KW-1133">Transmembrane helix</keyword>
<organism evidence="3 4">
    <name type="scientific">Paenibacillus uliginis N3/975</name>
    <dbReference type="NCBI Taxonomy" id="1313296"/>
    <lineage>
        <taxon>Bacteria</taxon>
        <taxon>Bacillati</taxon>
        <taxon>Bacillota</taxon>
        <taxon>Bacilli</taxon>
        <taxon>Bacillales</taxon>
        <taxon>Paenibacillaceae</taxon>
        <taxon>Paenibacillus</taxon>
    </lineage>
</organism>
<dbReference type="EMBL" id="LT840184">
    <property type="protein sequence ID" value="SMF88638.1"/>
    <property type="molecule type" value="Genomic_DNA"/>
</dbReference>
<gene>
    <name evidence="3" type="ORF">SAMN05661091_4355</name>
</gene>
<feature type="transmembrane region" description="Helical" evidence="2">
    <location>
        <begin position="7"/>
        <end position="27"/>
    </location>
</feature>
<accession>A0A1X7HN03</accession>
<evidence type="ECO:0000313" key="4">
    <source>
        <dbReference type="Proteomes" id="UP000192940"/>
    </source>
</evidence>
<feature type="compositionally biased region" description="Low complexity" evidence="1">
    <location>
        <begin position="40"/>
        <end position="50"/>
    </location>
</feature>
<evidence type="ECO:0000256" key="1">
    <source>
        <dbReference type="SAM" id="MobiDB-lite"/>
    </source>
</evidence>
<keyword evidence="4" id="KW-1185">Reference proteome</keyword>
<protein>
    <submittedName>
        <fullName evidence="3">Uncharacterized protein</fullName>
    </submittedName>
</protein>
<feature type="compositionally biased region" description="Basic and acidic residues" evidence="1">
    <location>
        <begin position="75"/>
        <end position="91"/>
    </location>
</feature>
<dbReference type="AlphaFoldDB" id="A0A1X7HN03"/>
<proteinExistence type="predicted"/>